<keyword evidence="3" id="KW-0235">DNA replication</keyword>
<evidence type="ECO:0000256" key="6">
    <source>
        <dbReference type="ARBA" id="ARBA00023242"/>
    </source>
</evidence>
<feature type="domain" description="Origin recognition complex subunit 5 C-terminal" evidence="8">
    <location>
        <begin position="317"/>
        <end position="493"/>
    </location>
</feature>
<dbReference type="InterPro" id="IPR047088">
    <property type="entry name" value="ORC5_C"/>
</dbReference>
<dbReference type="InterPro" id="IPR041664">
    <property type="entry name" value="AAA_16"/>
</dbReference>
<evidence type="ECO:0000256" key="1">
    <source>
        <dbReference type="ARBA" id="ARBA00004123"/>
    </source>
</evidence>
<dbReference type="Pfam" id="PF21639">
    <property type="entry name" value="ORC5_lid"/>
    <property type="match status" value="1"/>
</dbReference>
<evidence type="ECO:0000256" key="5">
    <source>
        <dbReference type="ARBA" id="ARBA00022840"/>
    </source>
</evidence>
<dbReference type="GeneID" id="8296240"/>
<evidence type="ECO:0000259" key="7">
    <source>
        <dbReference type="Pfam" id="PF13191"/>
    </source>
</evidence>
<dbReference type="EMBL" id="GG692395">
    <property type="protein sequence ID" value="EER35962.1"/>
    <property type="molecule type" value="Genomic_DNA"/>
</dbReference>
<evidence type="ECO:0000256" key="2">
    <source>
        <dbReference type="ARBA" id="ARBA00006269"/>
    </source>
</evidence>
<dbReference type="InterPro" id="IPR020796">
    <property type="entry name" value="ORC5"/>
</dbReference>
<dbReference type="InterPro" id="IPR027417">
    <property type="entry name" value="P-loop_NTPase"/>
</dbReference>
<evidence type="ECO:0000256" key="3">
    <source>
        <dbReference type="ARBA" id="ARBA00022705"/>
    </source>
</evidence>
<gene>
    <name evidence="10" type="ORF">CTRG_00701</name>
</gene>
<comment type="similarity">
    <text evidence="2">Belongs to the ORC5 family.</text>
</comment>
<reference evidence="10 11" key="1">
    <citation type="journal article" date="2009" name="Nature">
        <title>Evolution of pathogenicity and sexual reproduction in eight Candida genomes.</title>
        <authorList>
            <person name="Butler G."/>
            <person name="Rasmussen M.D."/>
            <person name="Lin M.F."/>
            <person name="Santos M.A."/>
            <person name="Sakthikumar S."/>
            <person name="Munro C.A."/>
            <person name="Rheinbay E."/>
            <person name="Grabherr M."/>
            <person name="Forche A."/>
            <person name="Reedy J.L."/>
            <person name="Agrafioti I."/>
            <person name="Arnaud M.B."/>
            <person name="Bates S."/>
            <person name="Brown A.J."/>
            <person name="Brunke S."/>
            <person name="Costanzo M.C."/>
            <person name="Fitzpatrick D.A."/>
            <person name="de Groot P.W."/>
            <person name="Harris D."/>
            <person name="Hoyer L.L."/>
            <person name="Hube B."/>
            <person name="Klis F.M."/>
            <person name="Kodira C."/>
            <person name="Lennard N."/>
            <person name="Logue M.E."/>
            <person name="Martin R."/>
            <person name="Neiman A.M."/>
            <person name="Nikolaou E."/>
            <person name="Quail M.A."/>
            <person name="Quinn J."/>
            <person name="Santos M.C."/>
            <person name="Schmitzberger F.F."/>
            <person name="Sherlock G."/>
            <person name="Shah P."/>
            <person name="Silverstein K.A."/>
            <person name="Skrzypek M.S."/>
            <person name="Soll D."/>
            <person name="Staggs R."/>
            <person name="Stansfield I."/>
            <person name="Stumpf M.P."/>
            <person name="Sudbery P.E."/>
            <person name="Srikantha T."/>
            <person name="Zeng Q."/>
            <person name="Berman J."/>
            <person name="Berriman M."/>
            <person name="Heitman J."/>
            <person name="Gow N.A."/>
            <person name="Lorenz M.C."/>
            <person name="Birren B.W."/>
            <person name="Kellis M."/>
            <person name="Cuomo C.A."/>
        </authorList>
    </citation>
    <scope>NUCLEOTIDE SEQUENCE [LARGE SCALE GENOMIC DNA]</scope>
    <source>
        <strain evidence="11">ATCC MYA-3404 / T1</strain>
    </source>
</reference>
<organism evidence="10 11">
    <name type="scientific">Candida tropicalis (strain ATCC MYA-3404 / T1)</name>
    <name type="common">Yeast</name>
    <dbReference type="NCBI Taxonomy" id="294747"/>
    <lineage>
        <taxon>Eukaryota</taxon>
        <taxon>Fungi</taxon>
        <taxon>Dikarya</taxon>
        <taxon>Ascomycota</taxon>
        <taxon>Saccharomycotina</taxon>
        <taxon>Pichiomycetes</taxon>
        <taxon>Debaryomycetaceae</taxon>
        <taxon>Candida/Lodderomyces clade</taxon>
        <taxon>Candida</taxon>
    </lineage>
</organism>
<dbReference type="Pfam" id="PF14630">
    <property type="entry name" value="ORC5_C"/>
    <property type="match status" value="1"/>
</dbReference>
<evidence type="ECO:0000313" key="10">
    <source>
        <dbReference type="EMBL" id="EER35962.1"/>
    </source>
</evidence>
<dbReference type="RefSeq" id="XP_002545920.1">
    <property type="nucleotide sequence ID" value="XM_002545874.1"/>
</dbReference>
<evidence type="ECO:0000259" key="9">
    <source>
        <dbReference type="Pfam" id="PF21639"/>
    </source>
</evidence>
<dbReference type="GO" id="GO:0003688">
    <property type="term" value="F:DNA replication origin binding"/>
    <property type="evidence" value="ECO:0007669"/>
    <property type="project" value="TreeGrafter"/>
</dbReference>
<evidence type="ECO:0000313" key="11">
    <source>
        <dbReference type="Proteomes" id="UP000002037"/>
    </source>
</evidence>
<name>C5M3R2_CANTT</name>
<dbReference type="eggNOG" id="KOG2543">
    <property type="taxonomic scope" value="Eukaryota"/>
</dbReference>
<dbReference type="KEGG" id="ctp:CTRG_00701"/>
<proteinExistence type="inferred from homology"/>
<dbReference type="Gene3D" id="3.40.50.300">
    <property type="entry name" value="P-loop containing nucleotide triphosphate hydrolases"/>
    <property type="match status" value="1"/>
</dbReference>
<keyword evidence="6" id="KW-0539">Nucleus</keyword>
<dbReference type="STRING" id="294747.C5M3R2"/>
<dbReference type="AlphaFoldDB" id="C5M3R2"/>
<keyword evidence="11" id="KW-1185">Reference proteome</keyword>
<dbReference type="GO" id="GO:0005664">
    <property type="term" value="C:nuclear origin of replication recognition complex"/>
    <property type="evidence" value="ECO:0007669"/>
    <property type="project" value="TreeGrafter"/>
</dbReference>
<dbReference type="Proteomes" id="UP000002037">
    <property type="component" value="Unassembled WGS sequence"/>
</dbReference>
<dbReference type="VEuPathDB" id="FungiDB:CTRG_00701"/>
<accession>C5M3R2</accession>
<dbReference type="SUPFAM" id="SSF52540">
    <property type="entry name" value="P-loop containing nucleoside triphosphate hydrolases"/>
    <property type="match status" value="1"/>
</dbReference>
<dbReference type="OrthoDB" id="365981at2759"/>
<dbReference type="PANTHER" id="PTHR12705:SF0">
    <property type="entry name" value="ORIGIN RECOGNITION COMPLEX SUBUNIT 5"/>
    <property type="match status" value="1"/>
</dbReference>
<protein>
    <submittedName>
        <fullName evidence="10">Uncharacterized protein</fullName>
    </submittedName>
</protein>
<dbReference type="PANTHER" id="PTHR12705">
    <property type="entry name" value="ORIGIN RECOGNITION COMPLEX SUBUNIT 5"/>
    <property type="match status" value="1"/>
</dbReference>
<dbReference type="GO" id="GO:0006270">
    <property type="term" value="P:DNA replication initiation"/>
    <property type="evidence" value="ECO:0007669"/>
    <property type="project" value="TreeGrafter"/>
</dbReference>
<feature type="domain" description="Orc1-like AAA ATPase" evidence="7">
    <location>
        <begin position="17"/>
        <end position="170"/>
    </location>
</feature>
<dbReference type="Pfam" id="PF13191">
    <property type="entry name" value="AAA_16"/>
    <property type="match status" value="1"/>
</dbReference>
<dbReference type="HOGENOM" id="CLU_028223_2_1_1"/>
<keyword evidence="5" id="KW-0067">ATP-binding</keyword>
<keyword evidence="4" id="KW-0547">Nucleotide-binding</keyword>
<evidence type="ECO:0000259" key="8">
    <source>
        <dbReference type="Pfam" id="PF14630"/>
    </source>
</evidence>
<feature type="domain" description="ORC5 lid" evidence="9">
    <location>
        <begin position="225"/>
        <end position="284"/>
    </location>
</feature>
<comment type="subcellular location">
    <subcellularLocation>
        <location evidence="1">Nucleus</location>
    </subcellularLocation>
</comment>
<evidence type="ECO:0000256" key="4">
    <source>
        <dbReference type="ARBA" id="ARBA00022741"/>
    </source>
</evidence>
<dbReference type="InterPro" id="IPR048866">
    <property type="entry name" value="ORC5_lid"/>
</dbReference>
<sequence>MSLSSTQLELLKKEIKERDQQIDLLNAFINKDPELSSSCLIVHGYKAVGKTLTVRKFLDALGVTYTHINCDQCVSKKMLLRRCFDNFRVDSGYFNRKEIGTRSDFQTYGSTGDSFASFISNLEKFVDKYKYTQHHILVLDRIDECFEYVGDILAAFTRLRESSSKLQNLTVIAIISGEDPKEIVTLSNPHIYFRTYNEEEIVRILQEKRSCQFYVEVEDDPKDFYNQYVKAVVDSFYQYTGSDISLLINVIQRLWEPFIEPIKEGRYKVTEFVKVFKENIDLFTNEDVVSNSGVIEFKTLQMEQERCDANGGHVHDLPLHSKFLLLASYLASYCPPRDDIQKYSKIKVAKYKKRQTKSSKVNKQGGGHLRKGDIDTRMLTANFTDLERILAILSVIYRNYAPSLNKSDKDDLLYMDEEIIDNEEKRAVEKSKFTLTRNIDLTSQIATLFSLGLLSKTTASDILAAKVRWRCNIDWHTAESLAKSLNFPIEEFLIEE</sequence>